<dbReference type="EMBL" id="JAGGLB010000006">
    <property type="protein sequence ID" value="MBP1990798.1"/>
    <property type="molecule type" value="Genomic_DNA"/>
</dbReference>
<keyword evidence="2 5" id="KW-0238">DNA-binding</keyword>
<evidence type="ECO:0000256" key="1">
    <source>
        <dbReference type="ARBA" id="ARBA00023015"/>
    </source>
</evidence>
<dbReference type="Pfam" id="PF00392">
    <property type="entry name" value="GntR"/>
    <property type="match status" value="1"/>
</dbReference>
<dbReference type="Proteomes" id="UP001519287">
    <property type="component" value="Unassembled WGS sequence"/>
</dbReference>
<keyword evidence="3" id="KW-0804">Transcription</keyword>
<sequence length="224" mass="26050">MQIPKKRTLSDIVTERIKSYILNNRLVAGDKLPSEKELIEQLGVSRTVVREALKILQMVGVIRIKSGEGIFVDDPSLKSVVSHFSFQWRNDATKMNELLETRIVLELGAIDMAIKHYSPALIEEMEIWNEKIRVKKNGFDQEDLGFHRSLFQATGNSVYLQLSEILTDFFNAVHTDNFHYEQELRQSFEQHAEIISWIKRKNAKMAKQIMMLHLEPLYLSMEQT</sequence>
<dbReference type="InterPro" id="IPR000524">
    <property type="entry name" value="Tscrpt_reg_HTH_GntR"/>
</dbReference>
<keyword evidence="1" id="KW-0805">Transcription regulation</keyword>
<protein>
    <submittedName>
        <fullName evidence="5">DNA-binding FadR family transcriptional regulator</fullName>
    </submittedName>
</protein>
<dbReference type="PANTHER" id="PTHR43537">
    <property type="entry name" value="TRANSCRIPTIONAL REGULATOR, GNTR FAMILY"/>
    <property type="match status" value="1"/>
</dbReference>
<dbReference type="InterPro" id="IPR036388">
    <property type="entry name" value="WH-like_DNA-bd_sf"/>
</dbReference>
<dbReference type="PRINTS" id="PR00035">
    <property type="entry name" value="HTHGNTR"/>
</dbReference>
<evidence type="ECO:0000313" key="6">
    <source>
        <dbReference type="Proteomes" id="UP001519287"/>
    </source>
</evidence>
<reference evidence="5 6" key="1">
    <citation type="submission" date="2021-03" db="EMBL/GenBank/DDBJ databases">
        <title>Genomic Encyclopedia of Type Strains, Phase IV (KMG-IV): sequencing the most valuable type-strain genomes for metagenomic binning, comparative biology and taxonomic classification.</title>
        <authorList>
            <person name="Goeker M."/>
        </authorList>
    </citation>
    <scope>NUCLEOTIDE SEQUENCE [LARGE SCALE GENOMIC DNA]</scope>
    <source>
        <strain evidence="5 6">DSM 26048</strain>
    </source>
</reference>
<name>A0ABS4ITB8_9BACL</name>
<evidence type="ECO:0000256" key="2">
    <source>
        <dbReference type="ARBA" id="ARBA00023125"/>
    </source>
</evidence>
<proteinExistence type="predicted"/>
<dbReference type="SUPFAM" id="SSF46785">
    <property type="entry name" value="Winged helix' DNA-binding domain"/>
    <property type="match status" value="1"/>
</dbReference>
<keyword evidence="6" id="KW-1185">Reference proteome</keyword>
<dbReference type="CDD" id="cd07377">
    <property type="entry name" value="WHTH_GntR"/>
    <property type="match status" value="1"/>
</dbReference>
<evidence type="ECO:0000313" key="5">
    <source>
        <dbReference type="EMBL" id="MBP1990798.1"/>
    </source>
</evidence>
<dbReference type="SMART" id="SM00345">
    <property type="entry name" value="HTH_GNTR"/>
    <property type="match status" value="1"/>
</dbReference>
<comment type="caution">
    <text evidence="5">The sequence shown here is derived from an EMBL/GenBank/DDBJ whole genome shotgun (WGS) entry which is preliminary data.</text>
</comment>
<dbReference type="SUPFAM" id="SSF48008">
    <property type="entry name" value="GntR ligand-binding domain-like"/>
    <property type="match status" value="1"/>
</dbReference>
<organism evidence="5 6">
    <name type="scientific">Paenibacillus eucommiae</name>
    <dbReference type="NCBI Taxonomy" id="1355755"/>
    <lineage>
        <taxon>Bacteria</taxon>
        <taxon>Bacillati</taxon>
        <taxon>Bacillota</taxon>
        <taxon>Bacilli</taxon>
        <taxon>Bacillales</taxon>
        <taxon>Paenibacillaceae</taxon>
        <taxon>Paenibacillus</taxon>
    </lineage>
</organism>
<dbReference type="InterPro" id="IPR036390">
    <property type="entry name" value="WH_DNA-bd_sf"/>
</dbReference>
<dbReference type="Gene3D" id="1.20.120.530">
    <property type="entry name" value="GntR ligand-binding domain-like"/>
    <property type="match status" value="1"/>
</dbReference>
<gene>
    <name evidence="5" type="ORF">J2Z66_002404</name>
</gene>
<dbReference type="SMART" id="SM00895">
    <property type="entry name" value="FCD"/>
    <property type="match status" value="1"/>
</dbReference>
<dbReference type="InterPro" id="IPR008920">
    <property type="entry name" value="TF_FadR/GntR_C"/>
</dbReference>
<accession>A0ABS4ITB8</accession>
<feature type="domain" description="HTH gntR-type" evidence="4">
    <location>
        <begin position="7"/>
        <end position="75"/>
    </location>
</feature>
<dbReference type="RefSeq" id="WP_209971555.1">
    <property type="nucleotide sequence ID" value="NZ_JAGGLB010000006.1"/>
</dbReference>
<evidence type="ECO:0000259" key="4">
    <source>
        <dbReference type="PROSITE" id="PS50949"/>
    </source>
</evidence>
<dbReference type="Pfam" id="PF07729">
    <property type="entry name" value="FCD"/>
    <property type="match status" value="1"/>
</dbReference>
<dbReference type="PROSITE" id="PS50949">
    <property type="entry name" value="HTH_GNTR"/>
    <property type="match status" value="1"/>
</dbReference>
<evidence type="ECO:0000256" key="3">
    <source>
        <dbReference type="ARBA" id="ARBA00023163"/>
    </source>
</evidence>
<dbReference type="Gene3D" id="1.10.10.10">
    <property type="entry name" value="Winged helix-like DNA-binding domain superfamily/Winged helix DNA-binding domain"/>
    <property type="match status" value="1"/>
</dbReference>
<dbReference type="PANTHER" id="PTHR43537:SF5">
    <property type="entry name" value="UXU OPERON TRANSCRIPTIONAL REGULATOR"/>
    <property type="match status" value="1"/>
</dbReference>
<dbReference type="GO" id="GO:0003677">
    <property type="term" value="F:DNA binding"/>
    <property type="evidence" value="ECO:0007669"/>
    <property type="project" value="UniProtKB-KW"/>
</dbReference>
<dbReference type="InterPro" id="IPR011711">
    <property type="entry name" value="GntR_C"/>
</dbReference>